<keyword evidence="4" id="KW-1185">Reference proteome</keyword>
<proteinExistence type="predicted"/>
<keyword evidence="2" id="KW-0812">Transmembrane</keyword>
<organism evidence="3 4">
    <name type="scientific">Phytophthora megakarya</name>
    <dbReference type="NCBI Taxonomy" id="4795"/>
    <lineage>
        <taxon>Eukaryota</taxon>
        <taxon>Sar</taxon>
        <taxon>Stramenopiles</taxon>
        <taxon>Oomycota</taxon>
        <taxon>Peronosporomycetes</taxon>
        <taxon>Peronosporales</taxon>
        <taxon>Peronosporaceae</taxon>
        <taxon>Phytophthora</taxon>
    </lineage>
</organism>
<comment type="caution">
    <text evidence="3">The sequence shown here is derived from an EMBL/GenBank/DDBJ whole genome shotgun (WGS) entry which is preliminary data.</text>
</comment>
<feature type="compositionally biased region" description="Basic residues" evidence="1">
    <location>
        <begin position="11"/>
        <end position="21"/>
    </location>
</feature>
<protein>
    <submittedName>
        <fullName evidence="3">Uncharacterized protein</fullName>
    </submittedName>
</protein>
<dbReference type="AlphaFoldDB" id="A0A225UFW9"/>
<reference evidence="4" key="1">
    <citation type="submission" date="2017-03" db="EMBL/GenBank/DDBJ databases">
        <title>Phytopthora megakarya and P. palmivora, two closely related causual agents of cacao black pod achieved similar genome size and gene model numbers by different mechanisms.</title>
        <authorList>
            <person name="Ali S."/>
            <person name="Shao J."/>
            <person name="Larry D.J."/>
            <person name="Kronmiller B."/>
            <person name="Shen D."/>
            <person name="Strem M.D."/>
            <person name="Melnick R.L."/>
            <person name="Guiltinan M.J."/>
            <person name="Tyler B.M."/>
            <person name="Meinhardt L.W."/>
            <person name="Bailey B.A."/>
        </authorList>
    </citation>
    <scope>NUCLEOTIDE SEQUENCE [LARGE SCALE GENOMIC DNA]</scope>
    <source>
        <strain evidence="4">zdho120</strain>
    </source>
</reference>
<keyword evidence="2" id="KW-0472">Membrane</keyword>
<feature type="region of interest" description="Disordered" evidence="1">
    <location>
        <begin position="1"/>
        <end position="24"/>
    </location>
</feature>
<name>A0A225UFW9_9STRA</name>
<gene>
    <name evidence="3" type="ORF">PHMEG_00039207</name>
</gene>
<dbReference type="OrthoDB" id="126358at2759"/>
<evidence type="ECO:0000313" key="4">
    <source>
        <dbReference type="Proteomes" id="UP000198211"/>
    </source>
</evidence>
<evidence type="ECO:0000256" key="1">
    <source>
        <dbReference type="SAM" id="MobiDB-lite"/>
    </source>
</evidence>
<dbReference type="Proteomes" id="UP000198211">
    <property type="component" value="Unassembled WGS sequence"/>
</dbReference>
<keyword evidence="2" id="KW-1133">Transmembrane helix</keyword>
<accession>A0A225UFW9</accession>
<dbReference type="EMBL" id="NBNE01019055">
    <property type="protein sequence ID" value="OWY91974.1"/>
    <property type="molecule type" value="Genomic_DNA"/>
</dbReference>
<feature type="transmembrane region" description="Helical" evidence="2">
    <location>
        <begin position="158"/>
        <end position="182"/>
    </location>
</feature>
<evidence type="ECO:0000256" key="2">
    <source>
        <dbReference type="SAM" id="Phobius"/>
    </source>
</evidence>
<evidence type="ECO:0000313" key="3">
    <source>
        <dbReference type="EMBL" id="OWY91974.1"/>
    </source>
</evidence>
<sequence>MERRGGGSRTTVRRRNRKKGHTRQEAVYARAVENLGEDTLKKMRDDWGSKVFSEREIKAILLVGGSRVSRLRKILALGVDTLHSRRQPPTPWDAFTDKDLDNFKAHRSTWVLEDGFPCVHPDLANLLLQQPELTAYDKQIILLEKNTHINEAISQRRFFQALSGAILLCMHRINTFLIRLFLTRMMTLTKTWRPRVLKILQPRRA</sequence>